<dbReference type="AlphaFoldDB" id="A0A3L9ZUK8"/>
<proteinExistence type="predicted"/>
<dbReference type="InterPro" id="IPR036390">
    <property type="entry name" value="WH_DNA-bd_sf"/>
</dbReference>
<dbReference type="SUPFAM" id="SSF46785">
    <property type="entry name" value="Winged helix' DNA-binding domain"/>
    <property type="match status" value="1"/>
</dbReference>
<reference evidence="4 5" key="1">
    <citation type="submission" date="2018-10" db="EMBL/GenBank/DDBJ databases">
        <title>Genomic Encyclopedia of Archaeal and Bacterial Type Strains, Phase II (KMG-II): from individual species to whole genera.</title>
        <authorList>
            <person name="Goeker M."/>
        </authorList>
    </citation>
    <scope>NUCLEOTIDE SEQUENCE [LARGE SCALE GENOMIC DNA]</scope>
    <source>
        <strain evidence="4 5">DSM 19727</strain>
    </source>
</reference>
<dbReference type="EMBL" id="REFH01000010">
    <property type="protein sequence ID" value="RMA74959.1"/>
    <property type="molecule type" value="Genomic_DNA"/>
</dbReference>
<dbReference type="Proteomes" id="UP000280368">
    <property type="component" value="Unassembled WGS sequence"/>
</dbReference>
<feature type="domain" description="HTH deoR-type" evidence="3">
    <location>
        <begin position="33"/>
        <end position="88"/>
    </location>
</feature>
<accession>A0A3L9ZUK8</accession>
<dbReference type="PANTHER" id="PTHR34580:SF1">
    <property type="entry name" value="PROTEIN PAFC"/>
    <property type="match status" value="1"/>
</dbReference>
<dbReference type="PROSITE" id="PS51000">
    <property type="entry name" value="HTH_DEOR_2"/>
    <property type="match status" value="1"/>
</dbReference>
<dbReference type="Pfam" id="PF08279">
    <property type="entry name" value="HTH_11"/>
    <property type="match status" value="1"/>
</dbReference>
<dbReference type="GO" id="GO:0003700">
    <property type="term" value="F:DNA-binding transcription factor activity"/>
    <property type="evidence" value="ECO:0007669"/>
    <property type="project" value="InterPro"/>
</dbReference>
<name>A0A3L9ZUK8_9FLAO</name>
<dbReference type="Pfam" id="PF13280">
    <property type="entry name" value="WYL"/>
    <property type="match status" value="1"/>
</dbReference>
<dbReference type="InterPro" id="IPR001034">
    <property type="entry name" value="DeoR_HTH"/>
</dbReference>
<dbReference type="InterPro" id="IPR013196">
    <property type="entry name" value="HTH_11"/>
</dbReference>
<sequence length="256" mass="29972">MFVSHIYMLAVIPRDLTEQNTSNISMSDNNIKRLSRLTAILTHLQTKRLITATELSDKFDISVRTIYRDIRALEEAGIPILTEEGKGYFLMDGYKIPPVMFTEREALSLITLEQIVLRMYDDSLKNEFSSAISKIKAVLKLYNKEKAEILSEKLFIGKNFENITKSSCLIDLQMALVNQQCVKIFYETLDGKESERIIEPFSFYHNPEDNWLLAAFCRLRNDFRVFRIDKITRLFLVNDKFEPHQITMKQFVEKYL</sequence>
<dbReference type="SMART" id="SM00420">
    <property type="entry name" value="HTH_DEOR"/>
    <property type="match status" value="1"/>
</dbReference>
<keyword evidence="5" id="KW-1185">Reference proteome</keyword>
<organism evidence="4 5">
    <name type="scientific">Flavobacterium weaverense</name>
    <dbReference type="NCBI Taxonomy" id="271156"/>
    <lineage>
        <taxon>Bacteria</taxon>
        <taxon>Pseudomonadati</taxon>
        <taxon>Bacteroidota</taxon>
        <taxon>Flavobacteriia</taxon>
        <taxon>Flavobacteriales</taxon>
        <taxon>Flavobacteriaceae</taxon>
        <taxon>Flavobacterium</taxon>
    </lineage>
</organism>
<evidence type="ECO:0000313" key="4">
    <source>
        <dbReference type="EMBL" id="RMA74959.1"/>
    </source>
</evidence>
<dbReference type="Gene3D" id="1.10.10.10">
    <property type="entry name" value="Winged helix-like DNA-binding domain superfamily/Winged helix DNA-binding domain"/>
    <property type="match status" value="1"/>
</dbReference>
<gene>
    <name evidence="4" type="ORF">BC961_2299</name>
</gene>
<evidence type="ECO:0000313" key="5">
    <source>
        <dbReference type="Proteomes" id="UP000280368"/>
    </source>
</evidence>
<dbReference type="PANTHER" id="PTHR34580">
    <property type="match status" value="1"/>
</dbReference>
<evidence type="ECO:0000256" key="1">
    <source>
        <dbReference type="ARBA" id="ARBA00023015"/>
    </source>
</evidence>
<keyword evidence="2" id="KW-0804">Transcription</keyword>
<dbReference type="PROSITE" id="PS52050">
    <property type="entry name" value="WYL"/>
    <property type="match status" value="1"/>
</dbReference>
<comment type="caution">
    <text evidence="4">The sequence shown here is derived from an EMBL/GenBank/DDBJ whole genome shotgun (WGS) entry which is preliminary data.</text>
</comment>
<evidence type="ECO:0000256" key="2">
    <source>
        <dbReference type="ARBA" id="ARBA00023163"/>
    </source>
</evidence>
<dbReference type="InterPro" id="IPR036388">
    <property type="entry name" value="WH-like_DNA-bd_sf"/>
</dbReference>
<evidence type="ECO:0000259" key="3">
    <source>
        <dbReference type="PROSITE" id="PS51000"/>
    </source>
</evidence>
<dbReference type="InterPro" id="IPR026881">
    <property type="entry name" value="WYL_dom"/>
</dbReference>
<protein>
    <submittedName>
        <fullName evidence="4">WYL domain-containing protein</fullName>
    </submittedName>
</protein>
<dbReference type="InterPro" id="IPR051534">
    <property type="entry name" value="CBASS_pafABC_assoc_protein"/>
</dbReference>
<keyword evidence="1" id="KW-0805">Transcription regulation</keyword>